<reference evidence="1" key="1">
    <citation type="submission" date="2023-09" db="EMBL/GenBank/DDBJ databases">
        <title>Arcobacter tbilisiensis sp. nov. isolated from chicken meat in Tbilisi, Georgia.</title>
        <authorList>
            <person name="Matthias R."/>
            <person name="Zautner A.E."/>
        </authorList>
    </citation>
    <scope>NUCLEOTIDE SEQUENCE</scope>
    <source>
        <strain evidence="1">LEO 107</strain>
    </source>
</reference>
<dbReference type="AlphaFoldDB" id="A0AA96CUP8"/>
<proteinExistence type="predicted"/>
<sequence>MSEKELLLEILSEIRDLKDKYLTLKSLVPKEISLSEVSRMVQKPNNTIRKYLLANFEPEVDFFKKGAKIIVKQDAVLRIRRHYAK</sequence>
<protein>
    <submittedName>
        <fullName evidence="1">Uncharacterized protein</fullName>
    </submittedName>
</protein>
<gene>
    <name evidence="1" type="ORF">RJG54_08430</name>
</gene>
<name>A0AA96CUP8_9BACT</name>
<organism evidence="1">
    <name type="scientific">Arcobacter sp. AZ-2023</name>
    <dbReference type="NCBI Taxonomy" id="3074453"/>
    <lineage>
        <taxon>Bacteria</taxon>
        <taxon>Pseudomonadati</taxon>
        <taxon>Campylobacterota</taxon>
        <taxon>Epsilonproteobacteria</taxon>
        <taxon>Campylobacterales</taxon>
        <taxon>Arcobacteraceae</taxon>
        <taxon>Arcobacter</taxon>
    </lineage>
</organism>
<evidence type="ECO:0000313" key="1">
    <source>
        <dbReference type="EMBL" id="WNL16236.1"/>
    </source>
</evidence>
<dbReference type="EMBL" id="CP134846">
    <property type="protein sequence ID" value="WNL16236.1"/>
    <property type="molecule type" value="Genomic_DNA"/>
</dbReference>
<accession>A0AA96CUP8</accession>